<sequence length="76" mass="9138">MKVAMFGPAIMEFGWELLTWQAWCRKKSREFDKSYACSFPDMEPLYKDFAEFVPHDHEGRALDWHKPENIEKAHFE</sequence>
<comment type="caution">
    <text evidence="1">The sequence shown here is derived from an EMBL/GenBank/DDBJ whole genome shotgun (WGS) entry which is preliminary data.</text>
</comment>
<proteinExistence type="predicted"/>
<dbReference type="AlphaFoldDB" id="X1JQW5"/>
<dbReference type="EMBL" id="BARU01047182">
    <property type="protein sequence ID" value="GAH97121.1"/>
    <property type="molecule type" value="Genomic_DNA"/>
</dbReference>
<gene>
    <name evidence="1" type="ORF">S03H2_70814</name>
</gene>
<organism evidence="1">
    <name type="scientific">marine sediment metagenome</name>
    <dbReference type="NCBI Taxonomy" id="412755"/>
    <lineage>
        <taxon>unclassified sequences</taxon>
        <taxon>metagenomes</taxon>
        <taxon>ecological metagenomes</taxon>
    </lineage>
</organism>
<accession>X1JQW5</accession>
<reference evidence="1" key="1">
    <citation type="journal article" date="2014" name="Front. Microbiol.">
        <title>High frequency of phylogenetically diverse reductive dehalogenase-homologous genes in deep subseafloor sedimentary metagenomes.</title>
        <authorList>
            <person name="Kawai M."/>
            <person name="Futagami T."/>
            <person name="Toyoda A."/>
            <person name="Takaki Y."/>
            <person name="Nishi S."/>
            <person name="Hori S."/>
            <person name="Arai W."/>
            <person name="Tsubouchi T."/>
            <person name="Morono Y."/>
            <person name="Uchiyama I."/>
            <person name="Ito T."/>
            <person name="Fujiyama A."/>
            <person name="Inagaki F."/>
            <person name="Takami H."/>
        </authorList>
    </citation>
    <scope>NUCLEOTIDE SEQUENCE</scope>
    <source>
        <strain evidence="1">Expedition CK06-06</strain>
    </source>
</reference>
<evidence type="ECO:0000313" key="1">
    <source>
        <dbReference type="EMBL" id="GAH97121.1"/>
    </source>
</evidence>
<protein>
    <submittedName>
        <fullName evidence="1">Uncharacterized protein</fullName>
    </submittedName>
</protein>
<feature type="non-terminal residue" evidence="1">
    <location>
        <position position="76"/>
    </location>
</feature>
<name>X1JQW5_9ZZZZ</name>